<evidence type="ECO:0000256" key="17">
    <source>
        <dbReference type="ARBA" id="ARBA00047899"/>
    </source>
</evidence>
<dbReference type="PROSITE" id="PS00108">
    <property type="entry name" value="PROTEIN_KINASE_ST"/>
    <property type="match status" value="1"/>
</dbReference>
<feature type="coiled-coil region" evidence="19">
    <location>
        <begin position="124"/>
        <end position="151"/>
    </location>
</feature>
<evidence type="ECO:0000256" key="5">
    <source>
        <dbReference type="ARBA" id="ARBA00012513"/>
    </source>
</evidence>
<dbReference type="Gene3D" id="1.10.510.10">
    <property type="entry name" value="Transferase(Phosphotransferase) domain 1"/>
    <property type="match status" value="1"/>
</dbReference>
<comment type="subcellular location">
    <subcellularLocation>
        <location evidence="3">Cytoplasm</location>
        <location evidence="3">Cytosol</location>
    </subcellularLocation>
    <subcellularLocation>
        <location evidence="2">Mitochondrion inner membrane</location>
        <topology evidence="2">Single-pass membrane protein</topology>
    </subcellularLocation>
    <subcellularLocation>
        <location evidence="4">Mitochondrion outer membrane</location>
        <topology evidence="4">Single-pass membrane protein</topology>
    </subcellularLocation>
</comment>
<evidence type="ECO:0000313" key="22">
    <source>
        <dbReference type="Proteomes" id="UP000291343"/>
    </source>
</evidence>
<accession>A0A482WL39</accession>
<dbReference type="STRING" id="195883.A0A482WL39"/>
<protein>
    <recommendedName>
        <fullName evidence="5">non-specific serine/threonine protein kinase</fullName>
        <ecNumber evidence="5">2.7.11.1</ecNumber>
    </recommendedName>
</protein>
<evidence type="ECO:0000256" key="13">
    <source>
        <dbReference type="ARBA" id="ARBA00022840"/>
    </source>
</evidence>
<keyword evidence="11" id="KW-1000">Mitochondrion outer membrane</keyword>
<dbReference type="SUPFAM" id="SSF56112">
    <property type="entry name" value="Protein kinase-like (PK-like)"/>
    <property type="match status" value="1"/>
</dbReference>
<dbReference type="InterPro" id="IPR008271">
    <property type="entry name" value="Ser/Thr_kinase_AS"/>
</dbReference>
<dbReference type="Pfam" id="PF00069">
    <property type="entry name" value="Pkinase"/>
    <property type="match status" value="1"/>
</dbReference>
<proteinExistence type="predicted"/>
<dbReference type="GO" id="GO:0046872">
    <property type="term" value="F:metal ion binding"/>
    <property type="evidence" value="ECO:0007669"/>
    <property type="project" value="UniProtKB-KW"/>
</dbReference>
<evidence type="ECO:0000259" key="20">
    <source>
        <dbReference type="PROSITE" id="PS50011"/>
    </source>
</evidence>
<evidence type="ECO:0000256" key="19">
    <source>
        <dbReference type="SAM" id="Coils"/>
    </source>
</evidence>
<keyword evidence="22" id="KW-1185">Reference proteome</keyword>
<evidence type="ECO:0000256" key="14">
    <source>
        <dbReference type="ARBA" id="ARBA00022842"/>
    </source>
</evidence>
<keyword evidence="13" id="KW-0067">ATP-binding</keyword>
<evidence type="ECO:0000256" key="16">
    <source>
        <dbReference type="ARBA" id="ARBA00023128"/>
    </source>
</evidence>
<keyword evidence="12" id="KW-0999">Mitochondrion inner membrane</keyword>
<dbReference type="GO" id="GO:0042981">
    <property type="term" value="P:regulation of apoptotic process"/>
    <property type="evidence" value="ECO:0007669"/>
    <property type="project" value="TreeGrafter"/>
</dbReference>
<keyword evidence="6" id="KW-0723">Serine/threonine-protein kinase</keyword>
<evidence type="ECO:0000256" key="7">
    <source>
        <dbReference type="ARBA" id="ARBA00022679"/>
    </source>
</evidence>
<keyword evidence="14" id="KW-0460">Magnesium</keyword>
<dbReference type="GO" id="GO:0005524">
    <property type="term" value="F:ATP binding"/>
    <property type="evidence" value="ECO:0007669"/>
    <property type="project" value="UniProtKB-KW"/>
</dbReference>
<dbReference type="InterPro" id="IPR011009">
    <property type="entry name" value="Kinase-like_dom_sf"/>
</dbReference>
<evidence type="ECO:0000256" key="15">
    <source>
        <dbReference type="ARBA" id="ARBA00022946"/>
    </source>
</evidence>
<dbReference type="GO" id="GO:0004674">
    <property type="term" value="F:protein serine/threonine kinase activity"/>
    <property type="evidence" value="ECO:0007669"/>
    <property type="project" value="UniProtKB-KW"/>
</dbReference>
<dbReference type="OrthoDB" id="1405469at2759"/>
<gene>
    <name evidence="21" type="ORF">LSTR_LSTR003578</name>
</gene>
<keyword evidence="10" id="KW-0418">Kinase</keyword>
<dbReference type="InterPro" id="IPR051511">
    <property type="entry name" value="MitoQC_Scaffold_Kinases"/>
</dbReference>
<dbReference type="PANTHER" id="PTHR22972">
    <property type="entry name" value="SERINE/THREONINE PROTEIN KINASE"/>
    <property type="match status" value="1"/>
</dbReference>
<evidence type="ECO:0000256" key="4">
    <source>
        <dbReference type="ARBA" id="ARBA00004572"/>
    </source>
</evidence>
<dbReference type="GO" id="GO:0005743">
    <property type="term" value="C:mitochondrial inner membrane"/>
    <property type="evidence" value="ECO:0007669"/>
    <property type="project" value="UniProtKB-SubCell"/>
</dbReference>
<dbReference type="GO" id="GO:0000422">
    <property type="term" value="P:autophagy of mitochondrion"/>
    <property type="evidence" value="ECO:0007669"/>
    <property type="project" value="TreeGrafter"/>
</dbReference>
<name>A0A482WL39_LAOST</name>
<evidence type="ECO:0000256" key="3">
    <source>
        <dbReference type="ARBA" id="ARBA00004514"/>
    </source>
</evidence>
<dbReference type="InParanoid" id="A0A482WL39"/>
<reference evidence="21 22" key="1">
    <citation type="journal article" date="2017" name="Gigascience">
        <title>Genome sequence of the small brown planthopper, Laodelphax striatellus.</title>
        <authorList>
            <person name="Zhu J."/>
            <person name="Jiang F."/>
            <person name="Wang X."/>
            <person name="Yang P."/>
            <person name="Bao Y."/>
            <person name="Zhao W."/>
            <person name="Wang W."/>
            <person name="Lu H."/>
            <person name="Wang Q."/>
            <person name="Cui N."/>
            <person name="Li J."/>
            <person name="Chen X."/>
            <person name="Luo L."/>
            <person name="Yu J."/>
            <person name="Kang L."/>
            <person name="Cui F."/>
        </authorList>
    </citation>
    <scope>NUCLEOTIDE SEQUENCE [LARGE SCALE GENOMIC DNA]</scope>
    <source>
        <strain evidence="21">Lst14</strain>
    </source>
</reference>
<organism evidence="21 22">
    <name type="scientific">Laodelphax striatellus</name>
    <name type="common">Small brown planthopper</name>
    <name type="synonym">Delphax striatella</name>
    <dbReference type="NCBI Taxonomy" id="195883"/>
    <lineage>
        <taxon>Eukaryota</taxon>
        <taxon>Metazoa</taxon>
        <taxon>Ecdysozoa</taxon>
        <taxon>Arthropoda</taxon>
        <taxon>Hexapoda</taxon>
        <taxon>Insecta</taxon>
        <taxon>Pterygota</taxon>
        <taxon>Neoptera</taxon>
        <taxon>Paraneoptera</taxon>
        <taxon>Hemiptera</taxon>
        <taxon>Auchenorrhyncha</taxon>
        <taxon>Fulgoroidea</taxon>
        <taxon>Delphacidae</taxon>
        <taxon>Criomorphinae</taxon>
        <taxon>Laodelphax</taxon>
    </lineage>
</organism>
<comment type="cofactor">
    <cofactor evidence="1">
        <name>Mg(2+)</name>
        <dbReference type="ChEBI" id="CHEBI:18420"/>
    </cofactor>
</comment>
<dbReference type="GO" id="GO:0005741">
    <property type="term" value="C:mitochondrial outer membrane"/>
    <property type="evidence" value="ECO:0007669"/>
    <property type="project" value="UniProtKB-SubCell"/>
</dbReference>
<evidence type="ECO:0000256" key="9">
    <source>
        <dbReference type="ARBA" id="ARBA00022741"/>
    </source>
</evidence>
<keyword evidence="19" id="KW-0175">Coiled coil</keyword>
<evidence type="ECO:0000256" key="10">
    <source>
        <dbReference type="ARBA" id="ARBA00022777"/>
    </source>
</evidence>
<evidence type="ECO:0000256" key="8">
    <source>
        <dbReference type="ARBA" id="ARBA00022723"/>
    </source>
</evidence>
<evidence type="ECO:0000313" key="21">
    <source>
        <dbReference type="EMBL" id="RZF34168.1"/>
    </source>
</evidence>
<keyword evidence="15" id="KW-0809">Transit peptide</keyword>
<evidence type="ECO:0000256" key="2">
    <source>
        <dbReference type="ARBA" id="ARBA00004434"/>
    </source>
</evidence>
<comment type="catalytic activity">
    <reaction evidence="18">
        <text>L-seryl-[protein] + ATP = O-phospho-L-seryl-[protein] + ADP + H(+)</text>
        <dbReference type="Rhea" id="RHEA:17989"/>
        <dbReference type="Rhea" id="RHEA-COMP:9863"/>
        <dbReference type="Rhea" id="RHEA-COMP:11604"/>
        <dbReference type="ChEBI" id="CHEBI:15378"/>
        <dbReference type="ChEBI" id="CHEBI:29999"/>
        <dbReference type="ChEBI" id="CHEBI:30616"/>
        <dbReference type="ChEBI" id="CHEBI:83421"/>
        <dbReference type="ChEBI" id="CHEBI:456216"/>
        <dbReference type="EC" id="2.7.11.1"/>
    </reaction>
</comment>
<dbReference type="Proteomes" id="UP000291343">
    <property type="component" value="Unassembled WGS sequence"/>
</dbReference>
<dbReference type="EMBL" id="QKKF02032524">
    <property type="protein sequence ID" value="RZF34168.1"/>
    <property type="molecule type" value="Genomic_DNA"/>
</dbReference>
<dbReference type="AlphaFoldDB" id="A0A482WL39"/>
<dbReference type="InterPro" id="IPR000719">
    <property type="entry name" value="Prot_kinase_dom"/>
</dbReference>
<keyword evidence="8" id="KW-0479">Metal-binding</keyword>
<dbReference type="GO" id="GO:0090141">
    <property type="term" value="P:positive regulation of mitochondrial fission"/>
    <property type="evidence" value="ECO:0007669"/>
    <property type="project" value="TreeGrafter"/>
</dbReference>
<comment type="caution">
    <text evidence="21">The sequence shown here is derived from an EMBL/GenBank/DDBJ whole genome shotgun (WGS) entry which is preliminary data.</text>
</comment>
<feature type="domain" description="Protein kinase" evidence="20">
    <location>
        <begin position="156"/>
        <end position="513"/>
    </location>
</feature>
<evidence type="ECO:0000256" key="6">
    <source>
        <dbReference type="ARBA" id="ARBA00022527"/>
    </source>
</evidence>
<evidence type="ECO:0000256" key="1">
    <source>
        <dbReference type="ARBA" id="ARBA00001946"/>
    </source>
</evidence>
<dbReference type="SMR" id="A0A482WL39"/>
<keyword evidence="16" id="KW-0496">Mitochondrion</keyword>
<keyword evidence="12" id="KW-0472">Membrane</keyword>
<evidence type="ECO:0000256" key="12">
    <source>
        <dbReference type="ARBA" id="ARBA00022792"/>
    </source>
</evidence>
<evidence type="ECO:0000256" key="18">
    <source>
        <dbReference type="ARBA" id="ARBA00048679"/>
    </source>
</evidence>
<dbReference type="SMART" id="SM00220">
    <property type="entry name" value="S_TKc"/>
    <property type="match status" value="1"/>
</dbReference>
<sequence>MSFQLALRKLLQNGRILFRNFRLNQDSEFSTFKILPRQQGFAPRADSIPKSPPSAFQSHFDSIRRLILKNVLNRVTNSLNAELRQRTTRQLLFGNSAPFFALIGVSLASGTGIITKEDELEGVCWEIRNAISRLQQKAEKFENEPENLEKVRVEDFELGPAIAKGSNAVVYAAKKRAQNVEEATAAEDSRTDEPLANFPLAVKMMFNYDAESNATSILRAMYRETVPAKCHITNEEMSDWDKRMSELSVFLPPHPNIVQMHCAFADRIPEIPGAKSLYPDALPARINPDGYGRNMSLFLLMRRYDTSLKEYLKESRPDVRKGIILLTQLLEAVAHINKHGIAHRDLKSDNILLDKGTAAAAATATGTEKEGDACPKLVVTDFGCCLADRSCGLQMPYRSMDMDRGGNAALMAPEVALAEPGVFSYIDYSKADAWAAGSIAYEILSVHGNPFYRTQAASSKQVLKNTTYTESDLPEFDTEVPEVMARLIQSLLARKTSKRLDAEMAATVCQLYLWAPSAWLKPRQTSPPPSQSEVLQWLLCLATKVMCEGRVFLSTRRTETEYQLISTFLTRVRLSTVRQALLWIQQG</sequence>
<keyword evidence="9" id="KW-0547">Nucleotide-binding</keyword>
<dbReference type="PROSITE" id="PS50011">
    <property type="entry name" value="PROTEIN_KINASE_DOM"/>
    <property type="match status" value="1"/>
</dbReference>
<evidence type="ECO:0000256" key="11">
    <source>
        <dbReference type="ARBA" id="ARBA00022787"/>
    </source>
</evidence>
<dbReference type="FunCoup" id="A0A482WL39">
    <property type="interactions" value="235"/>
</dbReference>
<dbReference type="EC" id="2.7.11.1" evidence="5"/>
<comment type="catalytic activity">
    <reaction evidence="17">
        <text>L-threonyl-[protein] + ATP = O-phospho-L-threonyl-[protein] + ADP + H(+)</text>
        <dbReference type="Rhea" id="RHEA:46608"/>
        <dbReference type="Rhea" id="RHEA-COMP:11060"/>
        <dbReference type="Rhea" id="RHEA-COMP:11605"/>
        <dbReference type="ChEBI" id="CHEBI:15378"/>
        <dbReference type="ChEBI" id="CHEBI:30013"/>
        <dbReference type="ChEBI" id="CHEBI:30616"/>
        <dbReference type="ChEBI" id="CHEBI:61977"/>
        <dbReference type="ChEBI" id="CHEBI:456216"/>
        <dbReference type="EC" id="2.7.11.1"/>
    </reaction>
</comment>
<dbReference type="PANTHER" id="PTHR22972:SF7">
    <property type="entry name" value="SERINE_THREONINE-PROTEIN KINASE PINK1, MITOCHONDRIAL"/>
    <property type="match status" value="1"/>
</dbReference>
<keyword evidence="7" id="KW-0808">Transferase</keyword>
<dbReference type="GO" id="GO:0005829">
    <property type="term" value="C:cytosol"/>
    <property type="evidence" value="ECO:0007669"/>
    <property type="project" value="UniProtKB-SubCell"/>
</dbReference>